<evidence type="ECO:0000313" key="2">
    <source>
        <dbReference type="Proteomes" id="UP001164392"/>
    </source>
</evidence>
<dbReference type="AlphaFoldDB" id="A0AA46SPD7"/>
<accession>A0AA46SPD7</accession>
<dbReference type="Proteomes" id="UP001164392">
    <property type="component" value="Chromosome"/>
</dbReference>
<organism evidence="1 2">
    <name type="scientific">Xanthomonas sacchari</name>
    <dbReference type="NCBI Taxonomy" id="56458"/>
    <lineage>
        <taxon>Bacteria</taxon>
        <taxon>Pseudomonadati</taxon>
        <taxon>Pseudomonadota</taxon>
        <taxon>Gammaproteobacteria</taxon>
        <taxon>Lysobacterales</taxon>
        <taxon>Lysobacteraceae</taxon>
        <taxon>Xanthomonas</taxon>
    </lineage>
</organism>
<reference evidence="1" key="1">
    <citation type="submission" date="2022-06" db="EMBL/GenBank/DDBJ databases">
        <title>Dynamics of rice microbiomes reveals core vertical transmitted seed endophytes.</title>
        <authorList>
            <person name="Liao K."/>
            <person name="Zhang X."/>
        </authorList>
    </citation>
    <scope>NUCLEOTIDE SEQUENCE</scope>
    <source>
        <strain evidence="1">JR3-14</strain>
    </source>
</reference>
<name>A0AA46SPD7_9XANT</name>
<sequence length="285" mass="30369">MPVLPFLAPQRSRAVPSFVATHHGRRPQLRRRGDVLLRRALLLAATTGTAGVACAEDTPAFDRPGIGFASTTLQRGQLAWEQAFFDGSYDRDGDVRSTEYVANSRLRFGLSARTELQLAIDSQVWQRVRGGGQDQRGHSGGDASIGLKQALPSASDRVSWALLGSASLPVGRAPYGDAGHRYDLGVSAGWDLPEGRSLALYGNASDSEDGSGWSVSPSYTFYAGDTLSAYVEAGIGGGEDEMRALGSGVTWLFANRVQLDLSVLRGLSSQTPDWQGGLGISVLLR</sequence>
<evidence type="ECO:0000313" key="1">
    <source>
        <dbReference type="EMBL" id="UYK87242.1"/>
    </source>
</evidence>
<gene>
    <name evidence="1" type="ORF">NG824_12045</name>
</gene>
<dbReference type="RefSeq" id="WP_267092390.1">
    <property type="nucleotide sequence ID" value="NZ_CP099534.1"/>
</dbReference>
<dbReference type="Pfam" id="PF13557">
    <property type="entry name" value="Phenol_MetA_deg"/>
    <property type="match status" value="1"/>
</dbReference>
<dbReference type="EMBL" id="CP099534">
    <property type="protein sequence ID" value="UYK87242.1"/>
    <property type="molecule type" value="Genomic_DNA"/>
</dbReference>
<protein>
    <submittedName>
        <fullName evidence="1">Transporter</fullName>
    </submittedName>
</protein>
<dbReference type="InterPro" id="IPR025737">
    <property type="entry name" value="FApF"/>
</dbReference>
<proteinExistence type="predicted"/>